<accession>A0A382JVM3</accession>
<evidence type="ECO:0000313" key="1">
    <source>
        <dbReference type="EMBL" id="SVC15829.1"/>
    </source>
</evidence>
<organism evidence="1">
    <name type="scientific">marine metagenome</name>
    <dbReference type="NCBI Taxonomy" id="408172"/>
    <lineage>
        <taxon>unclassified sequences</taxon>
        <taxon>metagenomes</taxon>
        <taxon>ecological metagenomes</taxon>
    </lineage>
</organism>
<reference evidence="1" key="1">
    <citation type="submission" date="2018-05" db="EMBL/GenBank/DDBJ databases">
        <authorList>
            <person name="Lanie J.A."/>
            <person name="Ng W.-L."/>
            <person name="Kazmierczak K.M."/>
            <person name="Andrzejewski T.M."/>
            <person name="Davidsen T.M."/>
            <person name="Wayne K.J."/>
            <person name="Tettelin H."/>
            <person name="Glass J.I."/>
            <person name="Rusch D."/>
            <person name="Podicherti R."/>
            <person name="Tsui H.-C.T."/>
            <person name="Winkler M.E."/>
        </authorList>
    </citation>
    <scope>NUCLEOTIDE SEQUENCE</scope>
</reference>
<name>A0A382JVM3_9ZZZZ</name>
<proteinExistence type="predicted"/>
<dbReference type="AlphaFoldDB" id="A0A382JVM3"/>
<feature type="non-terminal residue" evidence="1">
    <location>
        <position position="1"/>
    </location>
</feature>
<gene>
    <name evidence="1" type="ORF">METZ01_LOCUS268683</name>
</gene>
<protein>
    <submittedName>
        <fullName evidence="1">Uncharacterized protein</fullName>
    </submittedName>
</protein>
<dbReference type="EMBL" id="UINC01076553">
    <property type="protein sequence ID" value="SVC15829.1"/>
    <property type="molecule type" value="Genomic_DNA"/>
</dbReference>
<sequence>ENAVIPFVADNACVPILVEWNKNISARLPIFPGLKTGMMESNGPQNYAMWPQLVSDYPLSEAHWLMPTSGTFQLNQSYYHHSGGIFIDPLPYISSFR</sequence>